<feature type="domain" description="CCZ1/INTU second Longin" evidence="2">
    <location>
        <begin position="13"/>
        <end position="89"/>
    </location>
</feature>
<evidence type="ECO:0000259" key="2">
    <source>
        <dbReference type="Pfam" id="PF19032"/>
    </source>
</evidence>
<organism evidence="3 4">
    <name type="scientific">Cylicostephanus goldi</name>
    <name type="common">Nematode worm</name>
    <dbReference type="NCBI Taxonomy" id="71465"/>
    <lineage>
        <taxon>Eukaryota</taxon>
        <taxon>Metazoa</taxon>
        <taxon>Ecdysozoa</taxon>
        <taxon>Nematoda</taxon>
        <taxon>Chromadorea</taxon>
        <taxon>Rhabditida</taxon>
        <taxon>Rhabditina</taxon>
        <taxon>Rhabditomorpha</taxon>
        <taxon>Strongyloidea</taxon>
        <taxon>Strongylidae</taxon>
        <taxon>Cylicostephanus</taxon>
    </lineage>
</organism>
<gene>
    <name evidence="3" type="ORF">CGOC_LOCUS13392</name>
</gene>
<feature type="region of interest" description="Disordered" evidence="1">
    <location>
        <begin position="1"/>
        <end position="31"/>
    </location>
</feature>
<dbReference type="Pfam" id="PF19032">
    <property type="entry name" value="Intu_longin_2"/>
    <property type="match status" value="1"/>
</dbReference>
<evidence type="ECO:0000313" key="4">
    <source>
        <dbReference type="Proteomes" id="UP000271889"/>
    </source>
</evidence>
<dbReference type="AlphaFoldDB" id="A0A3P7P3I4"/>
<dbReference type="Proteomes" id="UP000271889">
    <property type="component" value="Unassembled WGS sequence"/>
</dbReference>
<dbReference type="EMBL" id="UYRV01130986">
    <property type="protein sequence ID" value="VDN37131.1"/>
    <property type="molecule type" value="Genomic_DNA"/>
</dbReference>
<proteinExistence type="predicted"/>
<evidence type="ECO:0000256" key="1">
    <source>
        <dbReference type="SAM" id="MobiDB-lite"/>
    </source>
</evidence>
<protein>
    <recommendedName>
        <fullName evidence="2">CCZ1/INTU second Longin domain-containing protein</fullName>
    </recommendedName>
</protein>
<dbReference type="GO" id="GO:0016192">
    <property type="term" value="P:vesicle-mediated transport"/>
    <property type="evidence" value="ECO:0007669"/>
    <property type="project" value="InterPro"/>
</dbReference>
<keyword evidence="4" id="KW-1185">Reference proteome</keyword>
<dbReference type="InterPro" id="IPR043988">
    <property type="entry name" value="CCZ1/INTU_longin_2"/>
</dbReference>
<reference evidence="3 4" key="1">
    <citation type="submission" date="2018-11" db="EMBL/GenBank/DDBJ databases">
        <authorList>
            <consortium name="Pathogen Informatics"/>
        </authorList>
    </citation>
    <scope>NUCLEOTIDE SEQUENCE [LARGE SCALE GENOMIC DNA]</scope>
</reference>
<name>A0A3P7P3I4_CYLGO</name>
<accession>A0A3P7P3I4</accession>
<evidence type="ECO:0000313" key="3">
    <source>
        <dbReference type="EMBL" id="VDN37131.1"/>
    </source>
</evidence>
<sequence length="103" mass="11789">MSIGDELDYQSRSTHGRYLRGPSDITTDEPLVGDDALPTVHIYNYNEKEDAEELVKYQMMVYRSLNATVCMFTTQDVTRKLMRNIDSYLGSELSKVASQIGDW</sequence>
<dbReference type="OrthoDB" id="240546at2759"/>